<dbReference type="FunFam" id="2.60.120.1000:FF:000002">
    <property type="entry name" value="Collagen XI alpha 1 chain"/>
    <property type="match status" value="1"/>
</dbReference>
<dbReference type="Proteomes" id="UP000886611">
    <property type="component" value="Unassembled WGS sequence"/>
</dbReference>
<keyword evidence="3" id="KW-0272">Extracellular matrix</keyword>
<organism evidence="9 10">
    <name type="scientific">Polypterus senegalus</name>
    <name type="common">Senegal bichir</name>
    <dbReference type="NCBI Taxonomy" id="55291"/>
    <lineage>
        <taxon>Eukaryota</taxon>
        <taxon>Metazoa</taxon>
        <taxon>Chordata</taxon>
        <taxon>Craniata</taxon>
        <taxon>Vertebrata</taxon>
        <taxon>Euteleostomi</taxon>
        <taxon>Actinopterygii</taxon>
        <taxon>Polypteriformes</taxon>
        <taxon>Polypteridae</taxon>
        <taxon>Polypterus</taxon>
    </lineage>
</organism>
<feature type="compositionally biased region" description="Basic and acidic residues" evidence="7">
    <location>
        <begin position="638"/>
        <end position="647"/>
    </location>
</feature>
<feature type="compositionally biased region" description="Low complexity" evidence="7">
    <location>
        <begin position="728"/>
        <end position="737"/>
    </location>
</feature>
<dbReference type="InterPro" id="IPR013320">
    <property type="entry name" value="ConA-like_dom_sf"/>
</dbReference>
<dbReference type="GO" id="GO:0005581">
    <property type="term" value="C:collagen trimer"/>
    <property type="evidence" value="ECO:0007669"/>
    <property type="project" value="UniProtKB-KW"/>
</dbReference>
<evidence type="ECO:0000256" key="5">
    <source>
        <dbReference type="ARBA" id="ARBA00022737"/>
    </source>
</evidence>
<dbReference type="PROSITE" id="PS51461">
    <property type="entry name" value="NC1_FIB"/>
    <property type="match status" value="1"/>
</dbReference>
<comment type="subcellular location">
    <subcellularLocation>
        <location evidence="1">Secreted</location>
        <location evidence="1">Extracellular space</location>
        <location evidence="1">Extracellular matrix</location>
    </subcellularLocation>
</comment>
<feature type="compositionally biased region" description="Low complexity" evidence="7">
    <location>
        <begin position="523"/>
        <end position="545"/>
    </location>
</feature>
<dbReference type="InterPro" id="IPR050149">
    <property type="entry name" value="Collagen_superfamily"/>
</dbReference>
<dbReference type="InterPro" id="IPR001791">
    <property type="entry name" value="Laminin_G"/>
</dbReference>
<comment type="caution">
    <text evidence="9">The sequence shown here is derived from an EMBL/GenBank/DDBJ whole genome shotgun (WGS) entry which is preliminary data.</text>
</comment>
<dbReference type="Gene3D" id="2.60.120.200">
    <property type="match status" value="1"/>
</dbReference>
<dbReference type="Pfam" id="PF01410">
    <property type="entry name" value="COLFI"/>
    <property type="match status" value="1"/>
</dbReference>
<feature type="compositionally biased region" description="Low complexity" evidence="7">
    <location>
        <begin position="676"/>
        <end position="686"/>
    </location>
</feature>
<dbReference type="PANTHER" id="PTHR24023:SF1082">
    <property type="entry name" value="COLLAGEN TRIPLE HELIX REPEAT"/>
    <property type="match status" value="1"/>
</dbReference>
<keyword evidence="4" id="KW-0732">Signal</keyword>
<feature type="region of interest" description="Disordered" evidence="7">
    <location>
        <begin position="369"/>
        <end position="403"/>
    </location>
</feature>
<dbReference type="Pfam" id="PF02210">
    <property type="entry name" value="Laminin_G_2"/>
    <property type="match status" value="1"/>
</dbReference>
<gene>
    <name evidence="9" type="primary">Col11a1_0</name>
    <name evidence="9" type="ORF">GTO96_0004410</name>
</gene>
<feature type="compositionally biased region" description="Low complexity" evidence="7">
    <location>
        <begin position="487"/>
        <end position="504"/>
    </location>
</feature>
<feature type="non-terminal residue" evidence="9">
    <location>
        <position position="1073"/>
    </location>
</feature>
<keyword evidence="5" id="KW-0677">Repeat</keyword>
<dbReference type="InterPro" id="IPR008160">
    <property type="entry name" value="Collagen"/>
</dbReference>
<dbReference type="SMART" id="SM00038">
    <property type="entry name" value="COLFI"/>
    <property type="match status" value="1"/>
</dbReference>
<dbReference type="Gene3D" id="2.60.120.1000">
    <property type="match status" value="1"/>
</dbReference>
<dbReference type="InterPro" id="IPR048287">
    <property type="entry name" value="TSPN-like_N"/>
</dbReference>
<feature type="non-terminal residue" evidence="9">
    <location>
        <position position="1"/>
    </location>
</feature>
<evidence type="ECO:0000313" key="10">
    <source>
        <dbReference type="Proteomes" id="UP000886611"/>
    </source>
</evidence>
<dbReference type="SMART" id="SM00282">
    <property type="entry name" value="LamG"/>
    <property type="match status" value="1"/>
</dbReference>
<keyword evidence="2" id="KW-0964">Secreted</keyword>
<evidence type="ECO:0000256" key="6">
    <source>
        <dbReference type="ARBA" id="ARBA00023119"/>
    </source>
</evidence>
<evidence type="ECO:0000256" key="1">
    <source>
        <dbReference type="ARBA" id="ARBA00004498"/>
    </source>
</evidence>
<feature type="compositionally biased region" description="Basic and acidic residues" evidence="7">
    <location>
        <begin position="590"/>
        <end position="599"/>
    </location>
</feature>
<evidence type="ECO:0000256" key="3">
    <source>
        <dbReference type="ARBA" id="ARBA00022530"/>
    </source>
</evidence>
<feature type="compositionally biased region" description="Low complexity" evidence="7">
    <location>
        <begin position="249"/>
        <end position="324"/>
    </location>
</feature>
<dbReference type="SMART" id="SM00210">
    <property type="entry name" value="TSPN"/>
    <property type="match status" value="1"/>
</dbReference>
<feature type="region of interest" description="Disordered" evidence="7">
    <location>
        <begin position="213"/>
        <end position="325"/>
    </location>
</feature>
<dbReference type="Pfam" id="PF01391">
    <property type="entry name" value="Collagen"/>
    <property type="match status" value="3"/>
</dbReference>
<feature type="compositionally biased region" description="Low complexity" evidence="7">
    <location>
        <begin position="695"/>
        <end position="704"/>
    </location>
</feature>
<sequence>MALLKKASCLLCTRQLTTPTRGRFPEDFSIMALVKPKAGLQAFLLSIYNEQGVQQLGVELGRSPVFLYEDHTGKPAPEDYPLFRGINLADGKWHRIALSVQKKSVTLIVDCKKRITKPLPRSASPIIDTKGIMVFGTRILDEEVFEGDIQQLLIASNAQTAYDYCEHYSPDCDTALPDTPQAQEPSKNYYFDEETEYYEYPYYDETSENPMLVTSTAVPSPSKEGAASTTKQKAKPTNGNKESAKPKPKSAGANGNGKQNGSNQKSNNNKSNNSNKSPPAKNATPKPSPTKPATTKTPKVKVATVKNSISKAPPKKAQAAATGTKIKKKTTNGYQQDVALAPTEAGYVPAEPELTPEPAVEEYYYTLEEEPEAVAESEKNVVEPTEEGKSAPPPAVEQEEEVKTDVVAPAEEMFTEEYVTGEVDPGVKEYDYSYKDYGERPGPSEIGPALSAETEEGGAMVRGEKGEKGEPAVLEPGMLIEGPPGPEGQAGPPGRAGLPGADGLPGPPGSSVMLPGHPGKEGPTGTKGNQGPNGPQGPIGYPGPRGVKGAEGIRGLKGHKGEKGEDGFPGIKGDFGVKGDKGELGVSGPRGEDGPEGPKGRVGAPGEIGPIGVVGEKGPVGFPGDPGPSGEQGPRGADGAKGERGEDGEQGQAGSPGPTGEAGPPGPPGKRGDPGADGPAGKTGPVGPQGPPGKPGTEGLRGIPGPVGPPGLPGLKGDPGAKGEKGHPGLIGLIGPPGEQGEKGDRGLPGPQGSAGPKGETGIAGQSGPLGPAGPPGLPGQAGPKGEKGTAGPPGLPGPPGEVIQPLPFQMPKKNKRSIDASMLVEDSAGMAADAPMEYHEGMEEIFGSLNSLKQEIEHMKHPLGTQENPARTCKDLQLCQPTFKDGEYWIDPNQGCSRDSFKVFCNFTAGGETCIYPDKQTEMVKMNTWSKERPGTWYSEFKQGNKLSYVDSNGNPLGVVQLTFLRLLSVSARQNFTYHCHHSVAWHHLGSDSFERALHFQGANEEELSYTNNPYIKAHVDGCANRKGYDKTILEVNTPHVEHLPLADVMFTDFGEPNQKFGFDVGPVCFLG</sequence>
<protein>
    <submittedName>
        <fullName evidence="9">COBA1 protein</fullName>
    </submittedName>
</protein>
<dbReference type="EMBL" id="JAATIS010000220">
    <property type="protein sequence ID" value="KAG2469167.1"/>
    <property type="molecule type" value="Genomic_DNA"/>
</dbReference>
<evidence type="ECO:0000256" key="4">
    <source>
        <dbReference type="ARBA" id="ARBA00022729"/>
    </source>
</evidence>
<dbReference type="AlphaFoldDB" id="A0A8X8BWV7"/>
<feature type="compositionally biased region" description="Basic and acidic residues" evidence="7">
    <location>
        <begin position="376"/>
        <end position="389"/>
    </location>
</feature>
<evidence type="ECO:0000259" key="8">
    <source>
        <dbReference type="PROSITE" id="PS51461"/>
    </source>
</evidence>
<feature type="region of interest" description="Disordered" evidence="7">
    <location>
        <begin position="434"/>
        <end position="807"/>
    </location>
</feature>
<dbReference type="PANTHER" id="PTHR24023">
    <property type="entry name" value="COLLAGEN ALPHA"/>
    <property type="match status" value="1"/>
</dbReference>
<keyword evidence="10" id="KW-1185">Reference proteome</keyword>
<dbReference type="InterPro" id="IPR000885">
    <property type="entry name" value="Fib_collagen_C"/>
</dbReference>
<dbReference type="CDD" id="cd00110">
    <property type="entry name" value="LamG"/>
    <property type="match status" value="1"/>
</dbReference>
<reference evidence="9 10" key="1">
    <citation type="journal article" date="2021" name="Cell">
        <title>Tracing the genetic footprints of vertebrate landing in non-teleost ray-finned fishes.</title>
        <authorList>
            <person name="Bi X."/>
            <person name="Wang K."/>
            <person name="Yang L."/>
            <person name="Pan H."/>
            <person name="Jiang H."/>
            <person name="Wei Q."/>
            <person name="Fang M."/>
            <person name="Yu H."/>
            <person name="Zhu C."/>
            <person name="Cai Y."/>
            <person name="He Y."/>
            <person name="Gan X."/>
            <person name="Zeng H."/>
            <person name="Yu D."/>
            <person name="Zhu Y."/>
            <person name="Jiang H."/>
            <person name="Qiu Q."/>
            <person name="Yang H."/>
            <person name="Zhang Y.E."/>
            <person name="Wang W."/>
            <person name="Zhu M."/>
            <person name="He S."/>
            <person name="Zhang G."/>
        </authorList>
    </citation>
    <scope>NUCLEOTIDE SEQUENCE [LARGE SCALE GENOMIC DNA]</scope>
    <source>
        <strain evidence="9">Bchr_013</strain>
    </source>
</reference>
<keyword evidence="6" id="KW-0176">Collagen</keyword>
<feature type="compositionally biased region" description="Polar residues" evidence="7">
    <location>
        <begin position="227"/>
        <end position="241"/>
    </location>
</feature>
<feature type="compositionally biased region" description="Low complexity" evidence="7">
    <location>
        <begin position="653"/>
        <end position="662"/>
    </location>
</feature>
<dbReference type="GO" id="GO:0031012">
    <property type="term" value="C:extracellular matrix"/>
    <property type="evidence" value="ECO:0007669"/>
    <property type="project" value="TreeGrafter"/>
</dbReference>
<feature type="domain" description="Fibrillar collagen NC1" evidence="8">
    <location>
        <begin position="844"/>
        <end position="1072"/>
    </location>
</feature>
<evidence type="ECO:0000313" key="9">
    <source>
        <dbReference type="EMBL" id="KAG2469167.1"/>
    </source>
</evidence>
<name>A0A8X8BWV7_POLSE</name>
<evidence type="ECO:0000256" key="2">
    <source>
        <dbReference type="ARBA" id="ARBA00022525"/>
    </source>
</evidence>
<dbReference type="GO" id="GO:0005615">
    <property type="term" value="C:extracellular space"/>
    <property type="evidence" value="ECO:0007669"/>
    <property type="project" value="TreeGrafter"/>
</dbReference>
<proteinExistence type="predicted"/>
<dbReference type="SUPFAM" id="SSF49899">
    <property type="entry name" value="Concanavalin A-like lectins/glucanases"/>
    <property type="match status" value="1"/>
</dbReference>
<evidence type="ECO:0000256" key="7">
    <source>
        <dbReference type="SAM" id="MobiDB-lite"/>
    </source>
</evidence>
<dbReference type="GO" id="GO:0005201">
    <property type="term" value="F:extracellular matrix structural constituent"/>
    <property type="evidence" value="ECO:0007669"/>
    <property type="project" value="InterPro"/>
</dbReference>
<accession>A0A8X8BWV7</accession>